<comment type="caution">
    <text evidence="2">The sequence shown here is derived from an EMBL/GenBank/DDBJ whole genome shotgun (WGS) entry which is preliminary data.</text>
</comment>
<dbReference type="Proteomes" id="UP001162131">
    <property type="component" value="Unassembled WGS sequence"/>
</dbReference>
<reference evidence="2" key="1">
    <citation type="submission" date="2021-09" db="EMBL/GenBank/DDBJ databases">
        <authorList>
            <consortium name="AG Swart"/>
            <person name="Singh M."/>
            <person name="Singh A."/>
            <person name="Seah K."/>
            <person name="Emmerich C."/>
        </authorList>
    </citation>
    <scope>NUCLEOTIDE SEQUENCE</scope>
    <source>
        <strain evidence="2">ATCC30299</strain>
    </source>
</reference>
<evidence type="ECO:0000256" key="1">
    <source>
        <dbReference type="SAM" id="MobiDB-lite"/>
    </source>
</evidence>
<accession>A0AAU9J118</accession>
<feature type="compositionally biased region" description="Basic residues" evidence="1">
    <location>
        <begin position="111"/>
        <end position="120"/>
    </location>
</feature>
<protein>
    <submittedName>
        <fullName evidence="2">Uncharacterized protein</fullName>
    </submittedName>
</protein>
<evidence type="ECO:0000313" key="3">
    <source>
        <dbReference type="Proteomes" id="UP001162131"/>
    </source>
</evidence>
<evidence type="ECO:0000313" key="2">
    <source>
        <dbReference type="EMBL" id="CAG9319941.1"/>
    </source>
</evidence>
<proteinExistence type="predicted"/>
<keyword evidence="3" id="KW-1185">Reference proteome</keyword>
<gene>
    <name evidence="2" type="ORF">BSTOLATCC_MIC25184</name>
</gene>
<sequence>MLDSNITYFAFDSNSPDYSEGFKAYKCAGEVYCIKCSDLSSPQTSPKPKELIHLFTPIDKEKEMKYQALNRDLLNLLNSLEESMESVNLEDHTPIIPHEISLKMPASSSLQRRRAKSAHS</sequence>
<organism evidence="2 3">
    <name type="scientific">Blepharisma stoltei</name>
    <dbReference type="NCBI Taxonomy" id="1481888"/>
    <lineage>
        <taxon>Eukaryota</taxon>
        <taxon>Sar</taxon>
        <taxon>Alveolata</taxon>
        <taxon>Ciliophora</taxon>
        <taxon>Postciliodesmatophora</taxon>
        <taxon>Heterotrichea</taxon>
        <taxon>Heterotrichida</taxon>
        <taxon>Blepharismidae</taxon>
        <taxon>Blepharisma</taxon>
    </lineage>
</organism>
<feature type="region of interest" description="Disordered" evidence="1">
    <location>
        <begin position="100"/>
        <end position="120"/>
    </location>
</feature>
<dbReference type="EMBL" id="CAJZBQ010000024">
    <property type="protein sequence ID" value="CAG9319941.1"/>
    <property type="molecule type" value="Genomic_DNA"/>
</dbReference>
<name>A0AAU9J118_9CILI</name>
<dbReference type="AlphaFoldDB" id="A0AAU9J118"/>